<evidence type="ECO:0000313" key="9">
    <source>
        <dbReference type="Proteomes" id="UP000246114"/>
    </source>
</evidence>
<dbReference type="Pfam" id="PF02742">
    <property type="entry name" value="Fe_dep_repr_C"/>
    <property type="match status" value="1"/>
</dbReference>
<dbReference type="STRING" id="1529.SAMN04487885_107100"/>
<evidence type="ECO:0000313" key="6">
    <source>
        <dbReference type="EMBL" id="PWL53390.1"/>
    </source>
</evidence>
<dbReference type="InterPro" id="IPR036390">
    <property type="entry name" value="WH_DNA-bd_sf"/>
</dbReference>
<dbReference type="InterPro" id="IPR022687">
    <property type="entry name" value="HTH_DTXR"/>
</dbReference>
<evidence type="ECO:0000256" key="3">
    <source>
        <dbReference type="ARBA" id="ARBA00023125"/>
    </source>
</evidence>
<dbReference type="Proteomes" id="UP000182135">
    <property type="component" value="Unassembled WGS sequence"/>
</dbReference>
<dbReference type="SUPFAM" id="SSF47979">
    <property type="entry name" value="Iron-dependent repressor protein, dimerization domain"/>
    <property type="match status" value="1"/>
</dbReference>
<dbReference type="OrthoDB" id="9794394at2"/>
<evidence type="ECO:0000313" key="8">
    <source>
        <dbReference type="Proteomes" id="UP000182135"/>
    </source>
</evidence>
<dbReference type="SMART" id="SM00529">
    <property type="entry name" value="HTH_DTXR"/>
    <property type="match status" value="1"/>
</dbReference>
<name>A0A1I2KX81_9CLOT</name>
<proteinExistence type="inferred from homology"/>
<keyword evidence="3" id="KW-0238">DNA-binding</keyword>
<feature type="domain" description="HTH dtxR-type" evidence="5">
    <location>
        <begin position="1"/>
        <end position="63"/>
    </location>
</feature>
<dbReference type="InterPro" id="IPR022689">
    <property type="entry name" value="Iron_dep_repressor"/>
</dbReference>
<dbReference type="PROSITE" id="PS50944">
    <property type="entry name" value="HTH_DTXR"/>
    <property type="match status" value="1"/>
</dbReference>
<dbReference type="EMBL" id="QAMZ01000037">
    <property type="protein sequence ID" value="PWL53390.1"/>
    <property type="molecule type" value="Genomic_DNA"/>
</dbReference>
<dbReference type="InterPro" id="IPR036388">
    <property type="entry name" value="WH-like_DNA-bd_sf"/>
</dbReference>
<gene>
    <name evidence="6" type="ORF">DBY38_07795</name>
    <name evidence="7" type="ORF">SAMN04487885_107100</name>
</gene>
<dbReference type="InterPro" id="IPR001367">
    <property type="entry name" value="Fe_dep_repressor"/>
</dbReference>
<dbReference type="InterPro" id="IPR036421">
    <property type="entry name" value="Fe_dep_repressor_sf"/>
</dbReference>
<dbReference type="GO" id="GO:0046914">
    <property type="term" value="F:transition metal ion binding"/>
    <property type="evidence" value="ECO:0007669"/>
    <property type="project" value="InterPro"/>
</dbReference>
<organism evidence="7 8">
    <name type="scientific">Clostridium cadaveris</name>
    <dbReference type="NCBI Taxonomy" id="1529"/>
    <lineage>
        <taxon>Bacteria</taxon>
        <taxon>Bacillati</taxon>
        <taxon>Bacillota</taxon>
        <taxon>Clostridia</taxon>
        <taxon>Eubacteriales</taxon>
        <taxon>Clostridiaceae</taxon>
        <taxon>Clostridium</taxon>
    </lineage>
</organism>
<reference evidence="7 8" key="1">
    <citation type="submission" date="2016-10" db="EMBL/GenBank/DDBJ databases">
        <authorList>
            <person name="de Groot N.N."/>
        </authorList>
    </citation>
    <scope>NUCLEOTIDE SEQUENCE [LARGE SCALE GENOMIC DNA]</scope>
    <source>
        <strain evidence="7 8">NLAE-zl-G419</strain>
    </source>
</reference>
<dbReference type="GO" id="GO:0003700">
    <property type="term" value="F:DNA-binding transcription factor activity"/>
    <property type="evidence" value="ECO:0007669"/>
    <property type="project" value="InterPro"/>
</dbReference>
<dbReference type="Gene3D" id="1.10.60.10">
    <property type="entry name" value="Iron dependent repressor, metal binding and dimerisation domain"/>
    <property type="match status" value="1"/>
</dbReference>
<keyword evidence="2" id="KW-0805">Transcription regulation</keyword>
<dbReference type="Gene3D" id="1.10.10.10">
    <property type="entry name" value="Winged helix-like DNA-binding domain superfamily/Winged helix DNA-binding domain"/>
    <property type="match status" value="1"/>
</dbReference>
<dbReference type="PANTHER" id="PTHR33238">
    <property type="entry name" value="IRON (METAL) DEPENDENT REPRESSOR, DTXR FAMILY"/>
    <property type="match status" value="1"/>
</dbReference>
<dbReference type="GO" id="GO:0003677">
    <property type="term" value="F:DNA binding"/>
    <property type="evidence" value="ECO:0007669"/>
    <property type="project" value="UniProtKB-KW"/>
</dbReference>
<dbReference type="eggNOG" id="COG1321">
    <property type="taxonomic scope" value="Bacteria"/>
</dbReference>
<dbReference type="PANTHER" id="PTHR33238:SF7">
    <property type="entry name" value="IRON-DEPENDENT TRANSCRIPTIONAL REGULATOR"/>
    <property type="match status" value="1"/>
</dbReference>
<dbReference type="EMBL" id="FOOE01000007">
    <property type="protein sequence ID" value="SFF70860.1"/>
    <property type="molecule type" value="Genomic_DNA"/>
</dbReference>
<evidence type="ECO:0000313" key="7">
    <source>
        <dbReference type="EMBL" id="SFF70860.1"/>
    </source>
</evidence>
<evidence type="ECO:0000259" key="5">
    <source>
        <dbReference type="PROSITE" id="PS50944"/>
    </source>
</evidence>
<protein>
    <submittedName>
        <fullName evidence="7">Iron (Metal) dependent repressor, DtxR family</fullName>
    </submittedName>
    <submittedName>
        <fullName evidence="6">Metal-dependent transcriptional regulator</fullName>
    </submittedName>
</protein>
<dbReference type="InterPro" id="IPR050536">
    <property type="entry name" value="DtxR_MntR_Metal-Reg"/>
</dbReference>
<evidence type="ECO:0000256" key="2">
    <source>
        <dbReference type="ARBA" id="ARBA00023015"/>
    </source>
</evidence>
<dbReference type="GO" id="GO:0046983">
    <property type="term" value="F:protein dimerization activity"/>
    <property type="evidence" value="ECO:0007669"/>
    <property type="project" value="InterPro"/>
</dbReference>
<keyword evidence="4" id="KW-0804">Transcription</keyword>
<reference evidence="6 9" key="2">
    <citation type="submission" date="2018-03" db="EMBL/GenBank/DDBJ databases">
        <title>The uncultured portion of the human microbiome is neutrally assembled.</title>
        <authorList>
            <person name="Jeraldo P."/>
            <person name="Boardman L."/>
            <person name="White B.A."/>
            <person name="Nelson H."/>
            <person name="Goldenfeld N."/>
            <person name="Chia N."/>
        </authorList>
    </citation>
    <scope>NUCLEOTIDE SEQUENCE [LARGE SCALE GENOMIC DNA]</scope>
    <source>
        <strain evidence="6">CIM:MAG 903</strain>
    </source>
</reference>
<keyword evidence="8" id="KW-1185">Reference proteome</keyword>
<dbReference type="GeneID" id="90545631"/>
<dbReference type="Proteomes" id="UP000246114">
    <property type="component" value="Unassembled WGS sequence"/>
</dbReference>
<evidence type="ECO:0000256" key="4">
    <source>
        <dbReference type="ARBA" id="ARBA00023163"/>
    </source>
</evidence>
<dbReference type="RefSeq" id="WP_027639380.1">
    <property type="nucleotide sequence ID" value="NZ_BAAACD010000007.1"/>
</dbReference>
<sequence>MKRQESLEDYLETILVLNKSGDVRSIDIVNKMGFSKPSVSVAMKNLRNKELINMDNNGFITLTDEGKNIAENIYERHTIITKALVGIGVSEEIAREDACRIEHDISEETFEKLKEHINKRGASTY</sequence>
<evidence type="ECO:0000256" key="1">
    <source>
        <dbReference type="ARBA" id="ARBA00007871"/>
    </source>
</evidence>
<accession>A0A1I2KX81</accession>
<comment type="similarity">
    <text evidence="1">Belongs to the DtxR/MntR family.</text>
</comment>
<dbReference type="AlphaFoldDB" id="A0A1I2KX81"/>
<dbReference type="SUPFAM" id="SSF46785">
    <property type="entry name" value="Winged helix' DNA-binding domain"/>
    <property type="match status" value="1"/>
</dbReference>